<dbReference type="Proteomes" id="UP000001935">
    <property type="component" value="Chromosome"/>
</dbReference>
<evidence type="ECO:0000313" key="3">
    <source>
        <dbReference type="EMBL" id="ABC82824.1"/>
    </source>
</evidence>
<feature type="domain" description="Glycosyltransferase subfamily 4-like N-terminal" evidence="2">
    <location>
        <begin position="17"/>
        <end position="183"/>
    </location>
</feature>
<name>Q2IE20_ANADE</name>
<organism evidence="3 4">
    <name type="scientific">Anaeromyxobacter dehalogenans (strain 2CP-C)</name>
    <dbReference type="NCBI Taxonomy" id="290397"/>
    <lineage>
        <taxon>Bacteria</taxon>
        <taxon>Pseudomonadati</taxon>
        <taxon>Myxococcota</taxon>
        <taxon>Myxococcia</taxon>
        <taxon>Myxococcales</taxon>
        <taxon>Cystobacterineae</taxon>
        <taxon>Anaeromyxobacteraceae</taxon>
        <taxon>Anaeromyxobacter</taxon>
    </lineage>
</organism>
<protein>
    <submittedName>
        <fullName evidence="3">Glycosyl transferase, group 1</fullName>
    </submittedName>
</protein>
<dbReference type="SUPFAM" id="SSF53756">
    <property type="entry name" value="UDP-Glycosyltransferase/glycogen phosphorylase"/>
    <property type="match status" value="1"/>
</dbReference>
<dbReference type="eggNOG" id="COG0297">
    <property type="taxonomic scope" value="Bacteria"/>
</dbReference>
<dbReference type="CAZy" id="GT4">
    <property type="family name" value="Glycosyltransferase Family 4"/>
</dbReference>
<feature type="domain" description="Glycosyl transferase family 1" evidence="1">
    <location>
        <begin position="204"/>
        <end position="359"/>
    </location>
</feature>
<dbReference type="HOGENOM" id="CLU_009583_2_1_7"/>
<dbReference type="OrthoDB" id="9802525at2"/>
<dbReference type="Pfam" id="PF13579">
    <property type="entry name" value="Glyco_trans_4_4"/>
    <property type="match status" value="1"/>
</dbReference>
<dbReference type="PANTHER" id="PTHR12526">
    <property type="entry name" value="GLYCOSYLTRANSFERASE"/>
    <property type="match status" value="1"/>
</dbReference>
<gene>
    <name evidence="3" type="ordered locus">Adeh_3055</name>
</gene>
<dbReference type="eggNOG" id="COG0438">
    <property type="taxonomic scope" value="Bacteria"/>
</dbReference>
<dbReference type="STRING" id="290397.Adeh_3055"/>
<dbReference type="InterPro" id="IPR001296">
    <property type="entry name" value="Glyco_trans_1"/>
</dbReference>
<dbReference type="GO" id="GO:0016757">
    <property type="term" value="F:glycosyltransferase activity"/>
    <property type="evidence" value="ECO:0007669"/>
    <property type="project" value="InterPro"/>
</dbReference>
<dbReference type="Pfam" id="PF00534">
    <property type="entry name" value="Glycos_transf_1"/>
    <property type="match status" value="1"/>
</dbReference>
<evidence type="ECO:0000313" key="4">
    <source>
        <dbReference type="Proteomes" id="UP000001935"/>
    </source>
</evidence>
<accession>Q2IE20</accession>
<dbReference type="KEGG" id="ade:Adeh_3055"/>
<evidence type="ECO:0000259" key="2">
    <source>
        <dbReference type="Pfam" id="PF13579"/>
    </source>
</evidence>
<dbReference type="RefSeq" id="WP_011422106.1">
    <property type="nucleotide sequence ID" value="NC_007760.1"/>
</dbReference>
<dbReference type="InterPro" id="IPR028098">
    <property type="entry name" value="Glyco_trans_4-like_N"/>
</dbReference>
<proteinExistence type="predicted"/>
<dbReference type="AlphaFoldDB" id="Q2IE20"/>
<dbReference type="Gene3D" id="3.40.50.2000">
    <property type="entry name" value="Glycogen Phosphorylase B"/>
    <property type="match status" value="2"/>
</dbReference>
<keyword evidence="3" id="KW-0808">Transferase</keyword>
<dbReference type="EMBL" id="CP000251">
    <property type="protein sequence ID" value="ABC82824.1"/>
    <property type="molecule type" value="Genomic_DNA"/>
</dbReference>
<dbReference type="PANTHER" id="PTHR12526:SF635">
    <property type="entry name" value="GLYCOSYL TRANSFERASE GROUP 1"/>
    <property type="match status" value="1"/>
</dbReference>
<sequence>MRVLHVSGCYAPATEWGGVVSAVQGMLHALAGAGVEVELFTTTQRSRRDLPAIASGRRTVDGVPVSYFRSVHQLGRAFYAPTLGRAVKAHVEGFDLVHLHMLWTAAGIIAARRCQARGIPYVVTLHGALNPWALRQRSLEKRVFLAVAERRNVERAAFLHFTTDAERDEAPTWARKRPAVVVPDVVEAEQFLSLGDEADRARSFEVLLLSRIHPVKGFDLLIPAMKRVREQEPRARLVIAGPDEGGHRAVVERQIADAGLHGAVTFTGLLDAQGRARALAHAAVLAAPSHQENFGMSVAEGMAAGLPVVVSDRVNLAREVQRAGAGEVVPLEAGALADAILRLLRDPSRRMAMGATGRRLVADRFSTTAVGRALRAAYASVLTGRAARAGHAEAT</sequence>
<evidence type="ECO:0000259" key="1">
    <source>
        <dbReference type="Pfam" id="PF00534"/>
    </source>
</evidence>
<reference evidence="3" key="1">
    <citation type="submission" date="2006-01" db="EMBL/GenBank/DDBJ databases">
        <title>Complete sequence of Anaeromyxobacter dehalogenans 2CP-C.</title>
        <authorList>
            <consortium name="US DOE Joint Genome Institute"/>
            <person name="Copeland A."/>
            <person name="Lucas S."/>
            <person name="Lapidus A."/>
            <person name="Barry K."/>
            <person name="Detter J.C."/>
            <person name="Glavina T."/>
            <person name="Hammon N."/>
            <person name="Israni S."/>
            <person name="Pitluck S."/>
            <person name="Brettin T."/>
            <person name="Bruce D."/>
            <person name="Han C."/>
            <person name="Tapia R."/>
            <person name="Gilna P."/>
            <person name="Kiss H."/>
            <person name="Schmutz J."/>
            <person name="Larimer F."/>
            <person name="Land M."/>
            <person name="Kyrpides N."/>
            <person name="Anderson I."/>
            <person name="Sanford R.A."/>
            <person name="Ritalahti K.M."/>
            <person name="Thomas H.S."/>
            <person name="Kirby J.R."/>
            <person name="Zhulin I.B."/>
            <person name="Loeffler F.E."/>
            <person name="Richardson P."/>
        </authorList>
    </citation>
    <scope>NUCLEOTIDE SEQUENCE</scope>
    <source>
        <strain evidence="3">2CP-C</strain>
    </source>
</reference>